<feature type="compositionally biased region" description="Pro residues" evidence="1">
    <location>
        <begin position="25"/>
        <end position="46"/>
    </location>
</feature>
<dbReference type="Proteomes" id="UP000178085">
    <property type="component" value="Unassembled WGS sequence"/>
</dbReference>
<reference evidence="3 4" key="1">
    <citation type="journal article" date="2016" name="Nat. Commun.">
        <title>Thousands of microbial genomes shed light on interconnected biogeochemical processes in an aquifer system.</title>
        <authorList>
            <person name="Anantharaman K."/>
            <person name="Brown C.T."/>
            <person name="Hug L.A."/>
            <person name="Sharon I."/>
            <person name="Castelle C.J."/>
            <person name="Probst A.J."/>
            <person name="Thomas B.C."/>
            <person name="Singh A."/>
            <person name="Wilkins M.J."/>
            <person name="Karaoz U."/>
            <person name="Brodie E.L."/>
            <person name="Williams K.H."/>
            <person name="Hubbard S.S."/>
            <person name="Banfield J.F."/>
        </authorList>
    </citation>
    <scope>NUCLEOTIDE SEQUENCE [LARGE SCALE GENOMIC DNA]</scope>
</reference>
<proteinExistence type="predicted"/>
<dbReference type="InterPro" id="IPR007497">
    <property type="entry name" value="SIMPL/DUF541"/>
</dbReference>
<dbReference type="InterPro" id="IPR052022">
    <property type="entry name" value="26kDa_periplasmic_antigen"/>
</dbReference>
<organism evidence="3 4">
    <name type="scientific">candidate division Kazan bacterium RIFCSPLOWO2_01_FULL_45_19</name>
    <dbReference type="NCBI Taxonomy" id="1798538"/>
    <lineage>
        <taxon>Bacteria</taxon>
        <taxon>Bacteria division Kazan-3B-28</taxon>
    </lineage>
</organism>
<feature type="region of interest" description="Disordered" evidence="1">
    <location>
        <begin position="1"/>
        <end position="46"/>
    </location>
</feature>
<evidence type="ECO:0000313" key="4">
    <source>
        <dbReference type="Proteomes" id="UP000178085"/>
    </source>
</evidence>
<accession>A0A1F4NQ83</accession>
<name>A0A1F4NQ83_UNCK3</name>
<dbReference type="Gene3D" id="3.30.70.2970">
    <property type="entry name" value="Protein of unknown function (DUF541), domain 2"/>
    <property type="match status" value="1"/>
</dbReference>
<dbReference type="Pfam" id="PF04402">
    <property type="entry name" value="SIMPL"/>
    <property type="match status" value="1"/>
</dbReference>
<keyword evidence="2" id="KW-0812">Transmembrane</keyword>
<evidence type="ECO:0000256" key="1">
    <source>
        <dbReference type="SAM" id="MobiDB-lite"/>
    </source>
</evidence>
<evidence type="ECO:0000256" key="2">
    <source>
        <dbReference type="SAM" id="Phobius"/>
    </source>
</evidence>
<dbReference type="EMBL" id="METD01000001">
    <property type="protein sequence ID" value="OGB73614.1"/>
    <property type="molecule type" value="Genomic_DNA"/>
</dbReference>
<keyword evidence="2" id="KW-1133">Transmembrane helix</keyword>
<feature type="transmembrane region" description="Helical" evidence="2">
    <location>
        <begin position="55"/>
        <end position="76"/>
    </location>
</feature>
<dbReference type="Gene3D" id="3.30.110.170">
    <property type="entry name" value="Protein of unknown function (DUF541), domain 1"/>
    <property type="match status" value="1"/>
</dbReference>
<dbReference type="PANTHER" id="PTHR34387:SF1">
    <property type="entry name" value="PERIPLASMIC IMMUNOGENIC PROTEIN"/>
    <property type="match status" value="1"/>
</dbReference>
<dbReference type="GO" id="GO:0006974">
    <property type="term" value="P:DNA damage response"/>
    <property type="evidence" value="ECO:0007669"/>
    <property type="project" value="TreeGrafter"/>
</dbReference>
<keyword evidence="2" id="KW-0472">Membrane</keyword>
<evidence type="ECO:0008006" key="5">
    <source>
        <dbReference type="Google" id="ProtNLM"/>
    </source>
</evidence>
<sequence>MVEFDANLNPIEPSGPINFNQSPTSPTPSTPTTPPPVFTQPTPKPPTNNYLVKRLVDLVTLVVIVGVVIGAINMFGNRVSNPTQPEGLNVSADATVYATPDIAKVTVGVNKLANTVANVEKQVTDISQKIKDTLTTLGIEDKDIKTTNYNLYPEQSYRSNGTSTVTGYRAQHSYQITIRDLNITTDVVAAATKAGANEVGQVVFTLENPDSKLAEARKEAMSKAKDKAKQMAEDGGFRIGRLMSVNEYNDNPIPLYDGMGGGEKVVAPTPEPGNFSIKVTVNLTYQIR</sequence>
<dbReference type="PANTHER" id="PTHR34387">
    <property type="entry name" value="SLR1258 PROTEIN"/>
    <property type="match status" value="1"/>
</dbReference>
<comment type="caution">
    <text evidence="3">The sequence shown here is derived from an EMBL/GenBank/DDBJ whole genome shotgun (WGS) entry which is preliminary data.</text>
</comment>
<gene>
    <name evidence="3" type="ORF">A3K51_02080</name>
</gene>
<protein>
    <recommendedName>
        <fullName evidence="5">DUF541 domain-containing protein</fullName>
    </recommendedName>
</protein>
<evidence type="ECO:0000313" key="3">
    <source>
        <dbReference type="EMBL" id="OGB73614.1"/>
    </source>
</evidence>
<dbReference type="AlphaFoldDB" id="A0A1F4NQ83"/>